<reference evidence="1" key="1">
    <citation type="submission" date="2022-05" db="EMBL/GenBank/DDBJ databases">
        <authorList>
            <person name="Jo J.-H."/>
            <person name="Im W.-T."/>
        </authorList>
    </citation>
    <scope>NUCLEOTIDE SEQUENCE</scope>
    <source>
        <strain evidence="1">SE158</strain>
    </source>
</reference>
<comment type="caution">
    <text evidence="1">The sequence shown here is derived from an EMBL/GenBank/DDBJ whole genome shotgun (WGS) entry which is preliminary data.</text>
</comment>
<evidence type="ECO:0000313" key="2">
    <source>
        <dbReference type="Proteomes" id="UP001165363"/>
    </source>
</evidence>
<organism evidence="1 2">
    <name type="scientific">Sphingomonas alba</name>
    <dbReference type="NCBI Taxonomy" id="2908208"/>
    <lineage>
        <taxon>Bacteria</taxon>
        <taxon>Pseudomonadati</taxon>
        <taxon>Pseudomonadota</taxon>
        <taxon>Alphaproteobacteria</taxon>
        <taxon>Sphingomonadales</taxon>
        <taxon>Sphingomonadaceae</taxon>
        <taxon>Sphingomonas</taxon>
    </lineage>
</organism>
<accession>A0ABT0RQA3</accession>
<dbReference type="SUPFAM" id="SSF50199">
    <property type="entry name" value="Staphylococcal nuclease"/>
    <property type="match status" value="1"/>
</dbReference>
<name>A0ABT0RQA3_9SPHN</name>
<evidence type="ECO:0000313" key="1">
    <source>
        <dbReference type="EMBL" id="MCL6684464.1"/>
    </source>
</evidence>
<dbReference type="InterPro" id="IPR035437">
    <property type="entry name" value="SNase_OB-fold_sf"/>
</dbReference>
<gene>
    <name evidence="1" type="ORF">LZ536_11225</name>
</gene>
<dbReference type="Proteomes" id="UP001165363">
    <property type="component" value="Unassembled WGS sequence"/>
</dbReference>
<dbReference type="EMBL" id="JAMGBD010000002">
    <property type="protein sequence ID" value="MCL6684464.1"/>
    <property type="molecule type" value="Genomic_DNA"/>
</dbReference>
<proteinExistence type="predicted"/>
<protein>
    <submittedName>
        <fullName evidence="1">Uncharacterized protein</fullName>
    </submittedName>
</protein>
<keyword evidence="2" id="KW-1185">Reference proteome</keyword>
<sequence>MLLAVAVVAAGQTFTCTPTAVWDGDGPIWCAEGPRIRIAGVAAREIDETCKSNQPCPAVGGVEARNRLVVLFGGPKGTLSTGHIKVRSPAMRCLSEGSAGGSRTAAWCTSPAFGDLSCAAVRAGGVVVWQRYWGNHRC</sequence>